<organism evidence="3 4">
    <name type="scientific">Pseudodesulfovibrio mercurii</name>
    <dbReference type="NCBI Taxonomy" id="641491"/>
    <lineage>
        <taxon>Bacteria</taxon>
        <taxon>Pseudomonadati</taxon>
        <taxon>Thermodesulfobacteriota</taxon>
        <taxon>Desulfovibrionia</taxon>
        <taxon>Desulfovibrionales</taxon>
        <taxon>Desulfovibrionaceae</taxon>
    </lineage>
</organism>
<name>F0JD17_9BACT</name>
<feature type="compositionally biased region" description="Low complexity" evidence="1">
    <location>
        <begin position="22"/>
        <end position="35"/>
    </location>
</feature>
<protein>
    <submittedName>
        <fullName evidence="3">Uncharacterized protein</fullName>
    </submittedName>
</protein>
<dbReference type="Proteomes" id="UP000007845">
    <property type="component" value="Chromosome"/>
</dbReference>
<keyword evidence="4" id="KW-1185">Reference proteome</keyword>
<accession>F0JD17</accession>
<dbReference type="AlphaFoldDB" id="F0JD17"/>
<keyword evidence="2" id="KW-0732">Signal</keyword>
<dbReference type="HOGENOM" id="CLU_3198906_0_0_7"/>
<reference evidence="3 4" key="1">
    <citation type="journal article" date="2011" name="J. Bacteriol.">
        <title>Genome sequence of the mercury-methylating strain Desulfovibrio desulfuricans ND132.</title>
        <authorList>
            <person name="Brown S.D."/>
            <person name="Gilmour C.C."/>
            <person name="Kucken A.M."/>
            <person name="Wall J.D."/>
            <person name="Elias D.A."/>
            <person name="Brandt C.C."/>
            <person name="Podar M."/>
            <person name="Chertkov O."/>
            <person name="Held B."/>
            <person name="Bruce D.C."/>
            <person name="Detter J.C."/>
            <person name="Tapia R."/>
            <person name="Han C.S."/>
            <person name="Goodwin L.A."/>
            <person name="Cheng J.F."/>
            <person name="Pitluck S."/>
            <person name="Woyke T."/>
            <person name="Mikhailova N."/>
            <person name="Ivanova N.N."/>
            <person name="Han J."/>
            <person name="Lucas S."/>
            <person name="Lapidus A.L."/>
            <person name="Land M.L."/>
            <person name="Hauser L.J."/>
            <person name="Palumbo A.V."/>
        </authorList>
    </citation>
    <scope>NUCLEOTIDE SEQUENCE [LARGE SCALE GENOMIC DNA]</scope>
    <source>
        <strain evidence="3 4">ND132</strain>
    </source>
</reference>
<evidence type="ECO:0000313" key="3">
    <source>
        <dbReference type="EMBL" id="EGB14509.1"/>
    </source>
</evidence>
<evidence type="ECO:0000256" key="2">
    <source>
        <dbReference type="SAM" id="SignalP"/>
    </source>
</evidence>
<dbReference type="EMBL" id="CP003220">
    <property type="protein sequence ID" value="EGB14509.1"/>
    <property type="molecule type" value="Genomic_DNA"/>
</dbReference>
<dbReference type="RefSeq" id="WP_014321937.1">
    <property type="nucleotide sequence ID" value="NC_016803.1"/>
</dbReference>
<dbReference type="KEGG" id="ddn:DND132_1300"/>
<proteinExistence type="predicted"/>
<dbReference type="STRING" id="641491.DND132_1300"/>
<gene>
    <name evidence="3" type="ORF">DND132_1300</name>
</gene>
<evidence type="ECO:0000313" key="4">
    <source>
        <dbReference type="Proteomes" id="UP000007845"/>
    </source>
</evidence>
<feature type="chain" id="PRO_5003253528" evidence="2">
    <location>
        <begin position="22"/>
        <end position="45"/>
    </location>
</feature>
<feature type="region of interest" description="Disordered" evidence="1">
    <location>
        <begin position="22"/>
        <end position="45"/>
    </location>
</feature>
<evidence type="ECO:0000256" key="1">
    <source>
        <dbReference type="SAM" id="MobiDB-lite"/>
    </source>
</evidence>
<sequence length="45" mass="4672" precursor="true">MFKKLIYVCLWLCILSGTASTASSPAVSQAPASFATAPVRATLTP</sequence>
<feature type="signal peptide" evidence="2">
    <location>
        <begin position="1"/>
        <end position="21"/>
    </location>
</feature>